<comment type="caution">
    <text evidence="1">The sequence shown here is derived from an EMBL/GenBank/DDBJ whole genome shotgun (WGS) entry which is preliminary data.</text>
</comment>
<dbReference type="Proteomes" id="UP000481153">
    <property type="component" value="Unassembled WGS sequence"/>
</dbReference>
<evidence type="ECO:0000313" key="2">
    <source>
        <dbReference type="Proteomes" id="UP000481153"/>
    </source>
</evidence>
<organism evidence="1 2">
    <name type="scientific">Aphanomyces euteiches</name>
    <dbReference type="NCBI Taxonomy" id="100861"/>
    <lineage>
        <taxon>Eukaryota</taxon>
        <taxon>Sar</taxon>
        <taxon>Stramenopiles</taxon>
        <taxon>Oomycota</taxon>
        <taxon>Saprolegniomycetes</taxon>
        <taxon>Saprolegniales</taxon>
        <taxon>Verrucalvaceae</taxon>
        <taxon>Aphanomyces</taxon>
    </lineage>
</organism>
<reference evidence="1 2" key="1">
    <citation type="submission" date="2019-07" db="EMBL/GenBank/DDBJ databases">
        <title>Genomics analysis of Aphanomyces spp. identifies a new class of oomycete effector associated with host adaptation.</title>
        <authorList>
            <person name="Gaulin E."/>
        </authorList>
    </citation>
    <scope>NUCLEOTIDE SEQUENCE [LARGE SCALE GENOMIC DNA]</scope>
    <source>
        <strain evidence="1 2">ATCC 201684</strain>
    </source>
</reference>
<evidence type="ECO:0000313" key="1">
    <source>
        <dbReference type="EMBL" id="KAF0736715.1"/>
    </source>
</evidence>
<dbReference type="VEuPathDB" id="FungiDB:AeMF1_010806"/>
<protein>
    <submittedName>
        <fullName evidence="1">Uncharacterized protein</fullName>
    </submittedName>
</protein>
<dbReference type="AlphaFoldDB" id="A0A6G0X9G4"/>
<keyword evidence="2" id="KW-1185">Reference proteome</keyword>
<name>A0A6G0X9G4_9STRA</name>
<gene>
    <name evidence="1" type="ORF">Ae201684_007162</name>
</gene>
<proteinExistence type="predicted"/>
<accession>A0A6G0X9G4</accession>
<dbReference type="EMBL" id="VJMJ01000088">
    <property type="protein sequence ID" value="KAF0736715.1"/>
    <property type="molecule type" value="Genomic_DNA"/>
</dbReference>
<sequence length="309" mass="33644">MFRIATSTALRQLKGNKPAATTLALASSAPVAPRSFSKARMAPLMQPQVAVAPAHVKGDITTIAIAVAAVLGVAGVGKIWWDASSAANATITKESLASYFNELADIVEELVSQMPQLTEQVMQQARATGQDVSEAQVKAILSDRLGQAVQMADRDLAQKYKFSQESIEVAMLELQDTPEVQAAIFRLQTIIQNSPLGETVELPEDLTADRTLDILAQVLESLGRAMKEAIDDAKKAGMKDVTAEAHMWQENYMKKTTAYTEEVHTQYGVSEPVLNAAVSKYSQDPNFQAQLQALLEKHQKNFQEMGLQV</sequence>